<feature type="transmembrane region" description="Helical" evidence="6">
    <location>
        <begin position="82"/>
        <end position="100"/>
    </location>
</feature>
<feature type="domain" description="Integral membrane bound transporter" evidence="7">
    <location>
        <begin position="237"/>
        <end position="361"/>
    </location>
</feature>
<name>A0A261RKE9_9BORD</name>
<feature type="transmembrane region" description="Helical" evidence="6">
    <location>
        <begin position="296"/>
        <end position="316"/>
    </location>
</feature>
<feature type="transmembrane region" description="Helical" evidence="6">
    <location>
        <begin position="272"/>
        <end position="290"/>
    </location>
</feature>
<keyword evidence="4 6" id="KW-0472">Membrane</keyword>
<evidence type="ECO:0000256" key="1">
    <source>
        <dbReference type="ARBA" id="ARBA00004141"/>
    </source>
</evidence>
<feature type="transmembrane region" description="Helical" evidence="6">
    <location>
        <begin position="107"/>
        <end position="128"/>
    </location>
</feature>
<feature type="region of interest" description="Disordered" evidence="5">
    <location>
        <begin position="1"/>
        <end position="24"/>
    </location>
</feature>
<organism evidence="8 9">
    <name type="scientific">Bordetella genomosp. 7</name>
    <dbReference type="NCBI Taxonomy" id="1416805"/>
    <lineage>
        <taxon>Bacteria</taxon>
        <taxon>Pseudomonadati</taxon>
        <taxon>Pseudomonadota</taxon>
        <taxon>Betaproteobacteria</taxon>
        <taxon>Burkholderiales</taxon>
        <taxon>Alcaligenaceae</taxon>
        <taxon>Bordetella</taxon>
    </lineage>
</organism>
<dbReference type="InterPro" id="IPR049453">
    <property type="entry name" value="Memb_transporter_dom"/>
</dbReference>
<dbReference type="EMBL" id="NEVK01000003">
    <property type="protein sequence ID" value="OZI24773.1"/>
    <property type="molecule type" value="Genomic_DNA"/>
</dbReference>
<feature type="transmembrane region" description="Helical" evidence="6">
    <location>
        <begin position="157"/>
        <end position="174"/>
    </location>
</feature>
<accession>A0A261RKE9</accession>
<comment type="caution">
    <text evidence="8">The sequence shown here is derived from an EMBL/GenBank/DDBJ whole genome shotgun (WGS) entry which is preliminary data.</text>
</comment>
<evidence type="ECO:0000256" key="4">
    <source>
        <dbReference type="ARBA" id="ARBA00023136"/>
    </source>
</evidence>
<comment type="subcellular location">
    <subcellularLocation>
        <location evidence="1">Membrane</location>
        <topology evidence="1">Multi-pass membrane protein</topology>
    </subcellularLocation>
</comment>
<dbReference type="AlphaFoldDB" id="A0A261RKE9"/>
<feature type="transmembrane region" description="Helical" evidence="6">
    <location>
        <begin position="56"/>
        <end position="76"/>
    </location>
</feature>
<dbReference type="RefSeq" id="WP_094796135.1">
    <property type="nucleotide sequence ID" value="NZ_NEVK01000003.1"/>
</dbReference>
<feature type="transmembrane region" description="Helical" evidence="6">
    <location>
        <begin position="180"/>
        <end position="200"/>
    </location>
</feature>
<dbReference type="Pfam" id="PF13515">
    <property type="entry name" value="FUSC_2"/>
    <property type="match status" value="1"/>
</dbReference>
<dbReference type="Proteomes" id="UP000216947">
    <property type="component" value="Unassembled WGS sequence"/>
</dbReference>
<evidence type="ECO:0000256" key="3">
    <source>
        <dbReference type="ARBA" id="ARBA00022989"/>
    </source>
</evidence>
<gene>
    <name evidence="8" type="ORF">CAL19_04595</name>
</gene>
<proteinExistence type="predicted"/>
<keyword evidence="3 6" id="KW-1133">Transmembrane helix</keyword>
<keyword evidence="9" id="KW-1185">Reference proteome</keyword>
<evidence type="ECO:0000256" key="2">
    <source>
        <dbReference type="ARBA" id="ARBA00022692"/>
    </source>
</evidence>
<evidence type="ECO:0000259" key="7">
    <source>
        <dbReference type="Pfam" id="PF13515"/>
    </source>
</evidence>
<evidence type="ECO:0000313" key="8">
    <source>
        <dbReference type="EMBL" id="OZI24773.1"/>
    </source>
</evidence>
<protein>
    <recommendedName>
        <fullName evidence="7">Integral membrane bound transporter domain-containing protein</fullName>
    </recommendedName>
</protein>
<reference evidence="9" key="1">
    <citation type="submission" date="2017-05" db="EMBL/GenBank/DDBJ databases">
        <title>Complete and WGS of Bordetella genogroups.</title>
        <authorList>
            <person name="Spilker T."/>
            <person name="Lipuma J."/>
        </authorList>
    </citation>
    <scope>NUCLEOTIDE SEQUENCE [LARGE SCALE GENOMIC DNA]</scope>
    <source>
        <strain evidence="9">AU18089</strain>
    </source>
</reference>
<feature type="transmembrane region" description="Helical" evidence="6">
    <location>
        <begin position="352"/>
        <end position="369"/>
    </location>
</feature>
<keyword evidence="2 6" id="KW-0812">Transmembrane</keyword>
<feature type="transmembrane region" description="Helical" evidence="6">
    <location>
        <begin position="134"/>
        <end position="150"/>
    </location>
</feature>
<dbReference type="GO" id="GO:0016020">
    <property type="term" value="C:membrane"/>
    <property type="evidence" value="ECO:0007669"/>
    <property type="project" value="UniProtKB-SubCell"/>
</dbReference>
<evidence type="ECO:0000256" key="5">
    <source>
        <dbReference type="SAM" id="MobiDB-lite"/>
    </source>
</evidence>
<evidence type="ECO:0000256" key="6">
    <source>
        <dbReference type="SAM" id="Phobius"/>
    </source>
</evidence>
<evidence type="ECO:0000313" key="9">
    <source>
        <dbReference type="Proteomes" id="UP000216947"/>
    </source>
</evidence>
<sequence length="386" mass="40674">MPRRLFPQASRTRPRRRAGRSAARLTSRRASARHLLHAGQLRDSLALTAPPSPRTAVIAGMQAAVAVLLALATTHLSPWPHLVGFPALGALAALFGRYATLHRRRRIVLVCGTLLTACVLLPSLASLAGATPEQLILVLAIMAGAVSLAVSRWALGGPGAVIFVFAIGAVLAPAGSWQEVGARTLGAAWGALLAWMVCALTDRLRPGDADGAPPTAAAPLAYELAAAGRITIGAGAAAFVAHAAGWNYPAWAAIGAVAVMQGGHLHITMNRALQRMAGTVVGACIVWAILAQQPPFWAVVLAIVVFQFVTEVIIGFNYALGQITVTPMALLMTHLASPVAHADMPVERVLDTMVGAVLGIALALVFSSLDERRQLARWRRRRARRR</sequence>